<dbReference type="EMBL" id="LUCH01005498">
    <property type="protein sequence ID" value="KAF5398026.1"/>
    <property type="molecule type" value="Genomic_DNA"/>
</dbReference>
<sequence>MSKLAAYLKTFAEQGVKRSRKNPRIRPRAKTKLFIIRQPTPVDPTEEKLLKQWWSDYRLQYDAIVDLFAYELRTKEAELASTIQSDFEGERKRRSSLNQLWNQETRTQSTNHLQTLLGTLVESQDKRLLEFKQAIMDDSSKEMNRLEAVAALAPDMITRDNIDQKVDEILNADVVDYNFMIDFKGHIIKGSQPIQDSMPEAPSEKPESIVTDMETPPTDVTSVEV</sequence>
<evidence type="ECO:0000256" key="1">
    <source>
        <dbReference type="ARBA" id="ARBA00004173"/>
    </source>
</evidence>
<feature type="region of interest" description="Disordered" evidence="9">
    <location>
        <begin position="191"/>
        <end position="225"/>
    </location>
</feature>
<keyword evidence="3" id="KW-0809">Transit peptide</keyword>
<gene>
    <name evidence="10" type="ORF">PHET_09021</name>
</gene>
<evidence type="ECO:0000256" key="4">
    <source>
        <dbReference type="ARBA" id="ARBA00022980"/>
    </source>
</evidence>
<name>A0A8J4T511_9TREM</name>
<comment type="similarity">
    <text evidence="2">Belongs to the mitochondrion-specific ribosomal protein mS26 family.</text>
</comment>
<keyword evidence="4" id="KW-0689">Ribosomal protein</keyword>
<evidence type="ECO:0000256" key="7">
    <source>
        <dbReference type="ARBA" id="ARBA00035138"/>
    </source>
</evidence>
<keyword evidence="5" id="KW-0496">Mitochondrion</keyword>
<proteinExistence type="inferred from homology"/>
<dbReference type="GO" id="GO:0005763">
    <property type="term" value="C:mitochondrial small ribosomal subunit"/>
    <property type="evidence" value="ECO:0007669"/>
    <property type="project" value="InterPro"/>
</dbReference>
<evidence type="ECO:0000256" key="8">
    <source>
        <dbReference type="ARBA" id="ARBA00035344"/>
    </source>
</evidence>
<evidence type="ECO:0000313" key="11">
    <source>
        <dbReference type="Proteomes" id="UP000748531"/>
    </source>
</evidence>
<evidence type="ECO:0000313" key="10">
    <source>
        <dbReference type="EMBL" id="KAF5398026.1"/>
    </source>
</evidence>
<dbReference type="Pfam" id="PF14943">
    <property type="entry name" value="MRP-S26"/>
    <property type="match status" value="1"/>
</dbReference>
<evidence type="ECO:0000256" key="5">
    <source>
        <dbReference type="ARBA" id="ARBA00023128"/>
    </source>
</evidence>
<dbReference type="Proteomes" id="UP000748531">
    <property type="component" value="Unassembled WGS sequence"/>
</dbReference>
<reference evidence="10" key="1">
    <citation type="submission" date="2019-05" db="EMBL/GenBank/DDBJ databases">
        <title>Annotation for the trematode Paragonimus heterotremus.</title>
        <authorList>
            <person name="Choi Y.-J."/>
        </authorList>
    </citation>
    <scope>NUCLEOTIDE SEQUENCE</scope>
    <source>
        <strain evidence="10">LC</strain>
    </source>
</reference>
<organism evidence="10 11">
    <name type="scientific">Paragonimus heterotremus</name>
    <dbReference type="NCBI Taxonomy" id="100268"/>
    <lineage>
        <taxon>Eukaryota</taxon>
        <taxon>Metazoa</taxon>
        <taxon>Spiralia</taxon>
        <taxon>Lophotrochozoa</taxon>
        <taxon>Platyhelminthes</taxon>
        <taxon>Trematoda</taxon>
        <taxon>Digenea</taxon>
        <taxon>Plagiorchiida</taxon>
        <taxon>Troglotremata</taxon>
        <taxon>Troglotrematidae</taxon>
        <taxon>Paragonimus</taxon>
    </lineage>
</organism>
<dbReference type="PANTHER" id="PTHR21035">
    <property type="entry name" value="28S RIBOSOMAL PROTEIN S26, MITOCHONDRIAL"/>
    <property type="match status" value="1"/>
</dbReference>
<evidence type="ECO:0000256" key="3">
    <source>
        <dbReference type="ARBA" id="ARBA00022946"/>
    </source>
</evidence>
<evidence type="ECO:0000256" key="9">
    <source>
        <dbReference type="SAM" id="MobiDB-lite"/>
    </source>
</evidence>
<protein>
    <recommendedName>
        <fullName evidence="7">Small ribosomal subunit protein mS26</fullName>
    </recommendedName>
    <alternativeName>
        <fullName evidence="8">28S ribosomal protein S26, mitochondrial</fullName>
    </alternativeName>
</protein>
<keyword evidence="6" id="KW-0687">Ribonucleoprotein</keyword>
<evidence type="ECO:0000256" key="2">
    <source>
        <dbReference type="ARBA" id="ARBA00009672"/>
    </source>
</evidence>
<dbReference type="InterPro" id="IPR026140">
    <property type="entry name" value="Ribosomal_mS26"/>
</dbReference>
<keyword evidence="11" id="KW-1185">Reference proteome</keyword>
<evidence type="ECO:0000256" key="6">
    <source>
        <dbReference type="ARBA" id="ARBA00023274"/>
    </source>
</evidence>
<dbReference type="OrthoDB" id="5988811at2759"/>
<accession>A0A8J4T511</accession>
<comment type="subcellular location">
    <subcellularLocation>
        <location evidence="1">Mitochondrion</location>
    </subcellularLocation>
</comment>
<comment type="caution">
    <text evidence="10">The sequence shown here is derived from an EMBL/GenBank/DDBJ whole genome shotgun (WGS) entry which is preliminary data.</text>
</comment>
<dbReference type="AlphaFoldDB" id="A0A8J4T511"/>
<dbReference type="PANTHER" id="PTHR21035:SF2">
    <property type="entry name" value="SMALL RIBOSOMAL SUBUNIT PROTEIN MS26"/>
    <property type="match status" value="1"/>
</dbReference>